<dbReference type="PANTHER" id="PTHR18895:SF74">
    <property type="entry name" value="MTRF1L RELEASE FACTOR GLUTAMINE METHYLTRANSFERASE"/>
    <property type="match status" value="1"/>
</dbReference>
<sequence>MSLSPSPSSEFPESSPSPKSRSHAAVTLTLRAAGCVFAEDEARLLLRAARTPDELAALVDQRAGGLPLEHVLGWAEFCGRRVAVDARVFVPRRRTEYLVRLATFLAHQAPQAVARPRPVLVDLCCGSGAVGAALAAAVEGAELYAADVDPVAVRCARRNLDAVGGQVYEGDLYEPLPVALRGRIDVLAANVPYVPTEEVELLPPEARVHEPRVALDGGADGLDVLRRVAAEAPRWLAPGGCLLVETSERQAPRAMETFARSGLTPRLSANEEHNATVVVGALPDPRPTPDPRACPQS</sequence>
<dbReference type="InterPro" id="IPR050320">
    <property type="entry name" value="N5-glutamine_MTase"/>
</dbReference>
<dbReference type="Pfam" id="PF05175">
    <property type="entry name" value="MTS"/>
    <property type="match status" value="1"/>
</dbReference>
<dbReference type="EMBL" id="JAJAGO010000002">
    <property type="protein sequence ID" value="MCT2589456.1"/>
    <property type="molecule type" value="Genomic_DNA"/>
</dbReference>
<dbReference type="SUPFAM" id="SSF53335">
    <property type="entry name" value="S-adenosyl-L-methionine-dependent methyltransferases"/>
    <property type="match status" value="1"/>
</dbReference>
<keyword evidence="3" id="KW-0808">Transferase</keyword>
<dbReference type="NCBIfam" id="TIGR00536">
    <property type="entry name" value="hemK_fam"/>
    <property type="match status" value="1"/>
</dbReference>
<accession>A0ABT2JNQ6</accession>
<evidence type="ECO:0000313" key="9">
    <source>
        <dbReference type="Proteomes" id="UP001156389"/>
    </source>
</evidence>
<evidence type="ECO:0000313" key="8">
    <source>
        <dbReference type="EMBL" id="MCT2589456.1"/>
    </source>
</evidence>
<dbReference type="InterPro" id="IPR004556">
    <property type="entry name" value="HemK-like"/>
</dbReference>
<comment type="caution">
    <text evidence="8">The sequence shown here is derived from an EMBL/GenBank/DDBJ whole genome shotgun (WGS) entry which is preliminary data.</text>
</comment>
<comment type="catalytic activity">
    <reaction evidence="5">
        <text>L-glutaminyl-[peptide chain release factor] + S-adenosyl-L-methionine = N(5)-methyl-L-glutaminyl-[peptide chain release factor] + S-adenosyl-L-homocysteine + H(+)</text>
        <dbReference type="Rhea" id="RHEA:42896"/>
        <dbReference type="Rhea" id="RHEA-COMP:10271"/>
        <dbReference type="Rhea" id="RHEA-COMP:10272"/>
        <dbReference type="ChEBI" id="CHEBI:15378"/>
        <dbReference type="ChEBI" id="CHEBI:30011"/>
        <dbReference type="ChEBI" id="CHEBI:57856"/>
        <dbReference type="ChEBI" id="CHEBI:59789"/>
        <dbReference type="ChEBI" id="CHEBI:61891"/>
        <dbReference type="EC" id="2.1.1.297"/>
    </reaction>
</comment>
<dbReference type="InterPro" id="IPR029063">
    <property type="entry name" value="SAM-dependent_MTases_sf"/>
</dbReference>
<dbReference type="InterPro" id="IPR022446">
    <property type="entry name" value="MeTrfrase_put"/>
</dbReference>
<evidence type="ECO:0000256" key="2">
    <source>
        <dbReference type="ARBA" id="ARBA00022603"/>
    </source>
</evidence>
<keyword evidence="9" id="KW-1185">Reference proteome</keyword>
<dbReference type="Gene3D" id="3.40.50.150">
    <property type="entry name" value="Vaccinia Virus protein VP39"/>
    <property type="match status" value="1"/>
</dbReference>
<evidence type="ECO:0000256" key="5">
    <source>
        <dbReference type="ARBA" id="ARBA00048391"/>
    </source>
</evidence>
<dbReference type="RefSeq" id="WP_260216425.1">
    <property type="nucleotide sequence ID" value="NZ_JAJAGO010000002.1"/>
</dbReference>
<evidence type="ECO:0000256" key="6">
    <source>
        <dbReference type="SAM" id="MobiDB-lite"/>
    </source>
</evidence>
<dbReference type="PANTHER" id="PTHR18895">
    <property type="entry name" value="HEMK METHYLTRANSFERASE"/>
    <property type="match status" value="1"/>
</dbReference>
<dbReference type="InterPro" id="IPR007848">
    <property type="entry name" value="Small_mtfrase_dom"/>
</dbReference>
<feature type="domain" description="Methyltransferase small" evidence="7">
    <location>
        <begin position="119"/>
        <end position="194"/>
    </location>
</feature>
<protein>
    <recommendedName>
        <fullName evidence="1">peptide chain release factor N(5)-glutamine methyltransferase</fullName>
        <ecNumber evidence="1">2.1.1.297</ecNumber>
    </recommendedName>
</protein>
<dbReference type="Proteomes" id="UP001156389">
    <property type="component" value="Unassembled WGS sequence"/>
</dbReference>
<evidence type="ECO:0000256" key="1">
    <source>
        <dbReference type="ARBA" id="ARBA00012771"/>
    </source>
</evidence>
<keyword evidence="4" id="KW-0949">S-adenosyl-L-methionine</keyword>
<proteinExistence type="predicted"/>
<dbReference type="NCBIfam" id="TIGR03704">
    <property type="entry name" value="PrmC_rel_meth"/>
    <property type="match status" value="1"/>
</dbReference>
<feature type="compositionally biased region" description="Low complexity" evidence="6">
    <location>
        <begin position="1"/>
        <end position="19"/>
    </location>
</feature>
<evidence type="ECO:0000256" key="4">
    <source>
        <dbReference type="ARBA" id="ARBA00022691"/>
    </source>
</evidence>
<organism evidence="8 9">
    <name type="scientific">Streptomyces gossypii</name>
    <dbReference type="NCBI Taxonomy" id="2883101"/>
    <lineage>
        <taxon>Bacteria</taxon>
        <taxon>Bacillati</taxon>
        <taxon>Actinomycetota</taxon>
        <taxon>Actinomycetes</taxon>
        <taxon>Kitasatosporales</taxon>
        <taxon>Streptomycetaceae</taxon>
        <taxon>Streptomyces</taxon>
    </lineage>
</organism>
<evidence type="ECO:0000259" key="7">
    <source>
        <dbReference type="Pfam" id="PF05175"/>
    </source>
</evidence>
<reference evidence="8 9" key="1">
    <citation type="submission" date="2021-10" db="EMBL/GenBank/DDBJ databases">
        <title>Streptomyces gossypii sp. nov., isolated from soil collected from cotton field.</title>
        <authorList>
            <person name="Ge X."/>
            <person name="Chen X."/>
            <person name="Liu W."/>
        </authorList>
    </citation>
    <scope>NUCLEOTIDE SEQUENCE [LARGE SCALE GENOMIC DNA]</scope>
    <source>
        <strain evidence="8 9">N2-109</strain>
    </source>
</reference>
<keyword evidence="2" id="KW-0489">Methyltransferase</keyword>
<dbReference type="EC" id="2.1.1.297" evidence="1"/>
<feature type="region of interest" description="Disordered" evidence="6">
    <location>
        <begin position="1"/>
        <end position="22"/>
    </location>
</feature>
<gene>
    <name evidence="8" type="ORF">LHJ74_05845</name>
</gene>
<name>A0ABT2JNQ6_9ACTN</name>
<evidence type="ECO:0000256" key="3">
    <source>
        <dbReference type="ARBA" id="ARBA00022679"/>
    </source>
</evidence>